<proteinExistence type="predicted"/>
<evidence type="ECO:0008006" key="3">
    <source>
        <dbReference type="Google" id="ProtNLM"/>
    </source>
</evidence>
<reference evidence="2" key="2">
    <citation type="submission" date="2015-01" db="EMBL/GenBank/DDBJ databases">
        <title>Evolutionary Origins and Diversification of the Mycorrhizal Mutualists.</title>
        <authorList>
            <consortium name="DOE Joint Genome Institute"/>
            <consortium name="Mycorrhizal Genomics Consortium"/>
            <person name="Kohler A."/>
            <person name="Kuo A."/>
            <person name="Nagy L.G."/>
            <person name="Floudas D."/>
            <person name="Copeland A."/>
            <person name="Barry K.W."/>
            <person name="Cichocki N."/>
            <person name="Veneault-Fourrey C."/>
            <person name="LaButti K."/>
            <person name="Lindquist E.A."/>
            <person name="Lipzen A."/>
            <person name="Lundell T."/>
            <person name="Morin E."/>
            <person name="Murat C."/>
            <person name="Riley R."/>
            <person name="Ohm R."/>
            <person name="Sun H."/>
            <person name="Tunlid A."/>
            <person name="Henrissat B."/>
            <person name="Grigoriev I.V."/>
            <person name="Hibbett D.S."/>
            <person name="Martin F."/>
        </authorList>
    </citation>
    <scope>NUCLEOTIDE SEQUENCE [LARGE SCALE GENOMIC DNA]</scope>
    <source>
        <strain evidence="2">Zn</strain>
    </source>
</reference>
<dbReference type="SUPFAM" id="SSF53474">
    <property type="entry name" value="alpha/beta-Hydrolases"/>
    <property type="match status" value="1"/>
</dbReference>
<dbReference type="STRING" id="913774.A0A0C3I1C0"/>
<accession>A0A0C3I1C0</accession>
<name>A0A0C3I1C0_OIDMZ</name>
<dbReference type="Proteomes" id="UP000054321">
    <property type="component" value="Unassembled WGS sequence"/>
</dbReference>
<dbReference type="InterPro" id="IPR029058">
    <property type="entry name" value="AB_hydrolase_fold"/>
</dbReference>
<evidence type="ECO:0000313" key="1">
    <source>
        <dbReference type="EMBL" id="KIN08895.1"/>
    </source>
</evidence>
<protein>
    <recommendedName>
        <fullName evidence="3">AB hydrolase-1 domain-containing protein</fullName>
    </recommendedName>
</protein>
<organism evidence="1 2">
    <name type="scientific">Oidiodendron maius (strain Zn)</name>
    <dbReference type="NCBI Taxonomy" id="913774"/>
    <lineage>
        <taxon>Eukaryota</taxon>
        <taxon>Fungi</taxon>
        <taxon>Dikarya</taxon>
        <taxon>Ascomycota</taxon>
        <taxon>Pezizomycotina</taxon>
        <taxon>Leotiomycetes</taxon>
        <taxon>Leotiomycetes incertae sedis</taxon>
        <taxon>Myxotrichaceae</taxon>
        <taxon>Oidiodendron</taxon>
    </lineage>
</organism>
<dbReference type="InterPro" id="IPR050471">
    <property type="entry name" value="AB_hydrolase"/>
</dbReference>
<dbReference type="HOGENOM" id="CLU_041682_1_0_1"/>
<dbReference type="Gene3D" id="3.40.50.1820">
    <property type="entry name" value="alpha/beta hydrolase"/>
    <property type="match status" value="1"/>
</dbReference>
<dbReference type="AlphaFoldDB" id="A0A0C3I1C0"/>
<keyword evidence="2" id="KW-1185">Reference proteome</keyword>
<dbReference type="PANTHER" id="PTHR43433">
    <property type="entry name" value="HYDROLASE, ALPHA/BETA FOLD FAMILY PROTEIN"/>
    <property type="match status" value="1"/>
</dbReference>
<gene>
    <name evidence="1" type="ORF">OIDMADRAFT_153496</name>
</gene>
<sequence>MTESLDVQASEFTAQQKFSQEFTVPATDKHGPWKVTYAIGGPEHGEDVPTILFCCGMLATRWMVGMYDWIAEKEGVRVLFIDRPGIGGSTYVPLVERIPAFLEVVPLLLDHLKIKHISLASHSNGTIYALNLLSRKPEILSSTNPSLTLISPWVHQSHTSVSFLKLASMLPNSMLNQWDSLLQFVIRRASPVFEASSGAFSSLPSVFPSTNATNKEKQEEESRRCLQGFGVPLGVREANSKSTFKRIFAEDTKGVNDEARLCLKSTEGTNWLACEDYKEYVRELGKEWQGRITDATSKLKVHIVLPEEDVMVGKKGMQYFEDCWNSEAFGPGIEVSCVRVKGADHESAIHPANEAIVRMFERAKGT</sequence>
<dbReference type="OrthoDB" id="294702at2759"/>
<dbReference type="EMBL" id="KN832870">
    <property type="protein sequence ID" value="KIN08895.1"/>
    <property type="molecule type" value="Genomic_DNA"/>
</dbReference>
<reference evidence="1 2" key="1">
    <citation type="submission" date="2014-04" db="EMBL/GenBank/DDBJ databases">
        <authorList>
            <consortium name="DOE Joint Genome Institute"/>
            <person name="Kuo A."/>
            <person name="Martino E."/>
            <person name="Perotto S."/>
            <person name="Kohler A."/>
            <person name="Nagy L.G."/>
            <person name="Floudas D."/>
            <person name="Copeland A."/>
            <person name="Barry K.W."/>
            <person name="Cichocki N."/>
            <person name="Veneault-Fourrey C."/>
            <person name="LaButti K."/>
            <person name="Lindquist E.A."/>
            <person name="Lipzen A."/>
            <person name="Lundell T."/>
            <person name="Morin E."/>
            <person name="Murat C."/>
            <person name="Sun H."/>
            <person name="Tunlid A."/>
            <person name="Henrissat B."/>
            <person name="Grigoriev I.V."/>
            <person name="Hibbett D.S."/>
            <person name="Martin F."/>
            <person name="Nordberg H.P."/>
            <person name="Cantor M.N."/>
            <person name="Hua S.X."/>
        </authorList>
    </citation>
    <scope>NUCLEOTIDE SEQUENCE [LARGE SCALE GENOMIC DNA]</scope>
    <source>
        <strain evidence="1 2">Zn</strain>
    </source>
</reference>
<evidence type="ECO:0000313" key="2">
    <source>
        <dbReference type="Proteomes" id="UP000054321"/>
    </source>
</evidence>
<dbReference type="InParanoid" id="A0A0C3I1C0"/>
<dbReference type="PANTHER" id="PTHR43433:SF10">
    <property type="entry name" value="AB HYDROLASE-1 DOMAIN-CONTAINING PROTEIN"/>
    <property type="match status" value="1"/>
</dbReference>